<keyword evidence="5" id="KW-1185">Reference proteome</keyword>
<evidence type="ECO:0000256" key="3">
    <source>
        <dbReference type="HAMAP-Rule" id="MF_00649"/>
    </source>
</evidence>
<proteinExistence type="inferred from homology"/>
<dbReference type="PANTHER" id="PTHR36150">
    <property type="entry name" value="DNA GYRASE INHIBITOR YACG"/>
    <property type="match status" value="1"/>
</dbReference>
<feature type="binding site" evidence="3">
    <location>
        <position position="32"/>
    </location>
    <ligand>
        <name>Zn(2+)</name>
        <dbReference type="ChEBI" id="CHEBI:29105"/>
    </ligand>
</feature>
<organism evidence="4 5">
    <name type="scientific">Nitrosomonas stercoris</name>
    <dbReference type="NCBI Taxonomy" id="1444684"/>
    <lineage>
        <taxon>Bacteria</taxon>
        <taxon>Pseudomonadati</taxon>
        <taxon>Pseudomonadota</taxon>
        <taxon>Betaproteobacteria</taxon>
        <taxon>Nitrosomonadales</taxon>
        <taxon>Nitrosomonadaceae</taxon>
        <taxon>Nitrosomonas</taxon>
    </lineage>
</organism>
<evidence type="ECO:0000256" key="1">
    <source>
        <dbReference type="ARBA" id="ARBA00022723"/>
    </source>
</evidence>
<protein>
    <recommendedName>
        <fullName evidence="3">DNA gyrase inhibitor YacG</fullName>
    </recommendedName>
</protein>
<dbReference type="InterPro" id="IPR013088">
    <property type="entry name" value="Znf_NHR/GATA"/>
</dbReference>
<dbReference type="GO" id="GO:0008657">
    <property type="term" value="F:DNA topoisomerase type II (double strand cut, ATP-hydrolyzing) inhibitor activity"/>
    <property type="evidence" value="ECO:0007669"/>
    <property type="project" value="UniProtKB-UniRule"/>
</dbReference>
<dbReference type="KEGG" id="nst:Nstercoris_00189"/>
<comment type="subunit">
    <text evidence="3">Interacts with GyrB.</text>
</comment>
<comment type="function">
    <text evidence="3">Inhibits all the catalytic activities of DNA gyrase by preventing its interaction with DNA. Acts by binding directly to the C-terminal domain of GyrB, which probably disrupts DNA binding by the gyrase.</text>
</comment>
<keyword evidence="2 3" id="KW-0862">Zinc</keyword>
<evidence type="ECO:0000256" key="2">
    <source>
        <dbReference type="ARBA" id="ARBA00022833"/>
    </source>
</evidence>
<comment type="cofactor">
    <cofactor evidence="3">
        <name>Zn(2+)</name>
        <dbReference type="ChEBI" id="CHEBI:29105"/>
    </cofactor>
    <text evidence="3">Binds 1 zinc ion.</text>
</comment>
<dbReference type="Proteomes" id="UP000316473">
    <property type="component" value="Chromosome"/>
</dbReference>
<accession>A0A4Y1YLR3</accession>
<dbReference type="HAMAP" id="MF_00649">
    <property type="entry name" value="DNA_gyrase_inhibitor_YacG"/>
    <property type="match status" value="1"/>
</dbReference>
<dbReference type="EMBL" id="AP019755">
    <property type="protein sequence ID" value="BBL33961.1"/>
    <property type="molecule type" value="Genomic_DNA"/>
</dbReference>
<comment type="similarity">
    <text evidence="3">Belongs to the DNA gyrase inhibitor YacG family.</text>
</comment>
<feature type="binding site" evidence="3">
    <location>
        <position position="16"/>
    </location>
    <ligand>
        <name>Zn(2+)</name>
        <dbReference type="ChEBI" id="CHEBI:29105"/>
    </ligand>
</feature>
<name>A0A4Y1YLR3_9PROT</name>
<dbReference type="GO" id="GO:0008270">
    <property type="term" value="F:zinc ion binding"/>
    <property type="evidence" value="ECO:0007669"/>
    <property type="project" value="UniProtKB-UniRule"/>
</dbReference>
<feature type="binding site" evidence="3">
    <location>
        <position position="36"/>
    </location>
    <ligand>
        <name>Zn(2+)</name>
        <dbReference type="ChEBI" id="CHEBI:29105"/>
    </ligand>
</feature>
<dbReference type="SUPFAM" id="SSF57716">
    <property type="entry name" value="Glucocorticoid receptor-like (DNA-binding domain)"/>
    <property type="match status" value="1"/>
</dbReference>
<reference evidence="4 5" key="1">
    <citation type="submission" date="2019-06" db="EMBL/GenBank/DDBJ databases">
        <title>Nitrosomonas stercoris KYUHI-S whole genome shotgun sequence.</title>
        <authorList>
            <person name="Nakagawa T."/>
            <person name="Tsuchiya Y."/>
            <person name="Takahashi R."/>
        </authorList>
    </citation>
    <scope>NUCLEOTIDE SEQUENCE [LARGE SCALE GENOMIC DNA]</scope>
    <source>
        <strain evidence="4 5">KYUHI-S</strain>
    </source>
</reference>
<dbReference type="InterPro" id="IPR005584">
    <property type="entry name" value="DNA_gyrase_inhibitor_YacG"/>
</dbReference>
<dbReference type="AlphaFoldDB" id="A0A4Y1YLR3"/>
<evidence type="ECO:0000313" key="4">
    <source>
        <dbReference type="EMBL" id="BBL33961.1"/>
    </source>
</evidence>
<dbReference type="PANTHER" id="PTHR36150:SF1">
    <property type="entry name" value="DNA GYRASE INHIBITOR YACG"/>
    <property type="match status" value="1"/>
</dbReference>
<keyword evidence="1 3" id="KW-0479">Metal-binding</keyword>
<dbReference type="Gene3D" id="3.30.50.10">
    <property type="entry name" value="Erythroid Transcription Factor GATA-1, subunit A"/>
    <property type="match status" value="1"/>
</dbReference>
<sequence>MEKQPNKSAVVNCPNCGELVAWEKSSLYRPFCSERCKLLDLGSWATNAYRVPDNEESQQDNTPPELL</sequence>
<evidence type="ECO:0000313" key="5">
    <source>
        <dbReference type="Proteomes" id="UP000316473"/>
    </source>
</evidence>
<dbReference type="Pfam" id="PF03884">
    <property type="entry name" value="YacG"/>
    <property type="match status" value="1"/>
</dbReference>
<dbReference type="GO" id="GO:0006355">
    <property type="term" value="P:regulation of DNA-templated transcription"/>
    <property type="evidence" value="ECO:0007669"/>
    <property type="project" value="InterPro"/>
</dbReference>
<feature type="binding site" evidence="3">
    <location>
        <position position="13"/>
    </location>
    <ligand>
        <name>Zn(2+)</name>
        <dbReference type="ChEBI" id="CHEBI:29105"/>
    </ligand>
</feature>
<gene>
    <name evidence="3" type="primary">yacG</name>
    <name evidence="4" type="ORF">Nstercoris_00189</name>
</gene>